<evidence type="ECO:0000259" key="1">
    <source>
        <dbReference type="Pfam" id="PF01381"/>
    </source>
</evidence>
<dbReference type="Proteomes" id="UP001607151">
    <property type="component" value="Unassembled WGS sequence"/>
</dbReference>
<dbReference type="EMBL" id="JBIHSN010000002">
    <property type="protein sequence ID" value="MFH0264322.1"/>
    <property type="molecule type" value="Genomic_DNA"/>
</dbReference>
<dbReference type="InterPro" id="IPR010982">
    <property type="entry name" value="Lambda_DNA-bd_dom_sf"/>
</dbReference>
<feature type="domain" description="HTH cro/C1-type" evidence="1">
    <location>
        <begin position="111"/>
        <end position="151"/>
    </location>
</feature>
<comment type="caution">
    <text evidence="2">The sequence shown here is derived from an EMBL/GenBank/DDBJ whole genome shotgun (WGS) entry which is preliminary data.</text>
</comment>
<reference evidence="2 3" key="1">
    <citation type="submission" date="2024-10" db="EMBL/GenBank/DDBJ databases">
        <authorList>
            <person name="Yibar A."/>
            <person name="Saticioglu I.B."/>
            <person name="Duman M."/>
            <person name="Ajmi N."/>
            <person name="Gurler F."/>
            <person name="Ay H."/>
            <person name="Onuk E."/>
            <person name="Guler S."/>
            <person name="Romalde J.L."/>
        </authorList>
    </citation>
    <scope>NUCLEOTIDE SEQUENCE [LARGE SCALE GENOMIC DNA]</scope>
    <source>
        <strain evidence="2 3">14-MA-B</strain>
    </source>
</reference>
<evidence type="ECO:0000313" key="3">
    <source>
        <dbReference type="Proteomes" id="UP001607151"/>
    </source>
</evidence>
<dbReference type="Pfam" id="PF01381">
    <property type="entry name" value="HTH_3"/>
    <property type="match status" value="1"/>
</dbReference>
<dbReference type="RefSeq" id="WP_089139850.1">
    <property type="nucleotide sequence ID" value="NZ_AP018685.1"/>
</dbReference>
<gene>
    <name evidence="2" type="ORF">ACGRQ9_02075</name>
</gene>
<dbReference type="SUPFAM" id="SSF47413">
    <property type="entry name" value="lambda repressor-like DNA-binding domains"/>
    <property type="match status" value="1"/>
</dbReference>
<protein>
    <submittedName>
        <fullName evidence="2">Helix-turn-helix domain-containing protein</fullName>
    </submittedName>
</protein>
<dbReference type="Gene3D" id="1.10.260.40">
    <property type="entry name" value="lambda repressor-like DNA-binding domains"/>
    <property type="match status" value="1"/>
</dbReference>
<name>A0ABW7IS56_9VIBR</name>
<dbReference type="InterPro" id="IPR001387">
    <property type="entry name" value="Cro/C1-type_HTH"/>
</dbReference>
<keyword evidence="3" id="KW-1185">Reference proteome</keyword>
<organism evidence="2 3">
    <name type="scientific">Vibrio rumoiensis</name>
    <dbReference type="NCBI Taxonomy" id="76258"/>
    <lineage>
        <taxon>Bacteria</taxon>
        <taxon>Pseudomonadati</taxon>
        <taxon>Pseudomonadota</taxon>
        <taxon>Gammaproteobacteria</taxon>
        <taxon>Vibrionales</taxon>
        <taxon>Vibrionaceae</taxon>
        <taxon>Vibrio</taxon>
    </lineage>
</organism>
<evidence type="ECO:0000313" key="2">
    <source>
        <dbReference type="EMBL" id="MFH0264322.1"/>
    </source>
</evidence>
<sequence>MVVAQVDSGYAAVDHYVINKQILSDSASRASVTAFARQKGLRETFKIVQVQPTTLSGDADYAWEFIATNASGGVLVKGRNICKFDVQKEATPKPTEVDFSSRLNQVKSTFDLTNEQLAEVVGSARKTVHNWMNGLNRPNRSKAKRILELNNIASKWTSRGFRSDRDTLFLKGQSGSSLLELLSEKELDQDMVMFQGASLHIAHLGEDDLEDPFA</sequence>
<accession>A0ABW7IS56</accession>
<proteinExistence type="predicted"/>